<evidence type="ECO:0000313" key="2">
    <source>
        <dbReference type="EMBL" id="GFO11899.1"/>
    </source>
</evidence>
<dbReference type="Proteomes" id="UP000735302">
    <property type="component" value="Unassembled WGS sequence"/>
</dbReference>
<organism evidence="2 3">
    <name type="scientific">Plakobranchus ocellatus</name>
    <dbReference type="NCBI Taxonomy" id="259542"/>
    <lineage>
        <taxon>Eukaryota</taxon>
        <taxon>Metazoa</taxon>
        <taxon>Spiralia</taxon>
        <taxon>Lophotrochozoa</taxon>
        <taxon>Mollusca</taxon>
        <taxon>Gastropoda</taxon>
        <taxon>Heterobranchia</taxon>
        <taxon>Euthyneura</taxon>
        <taxon>Panpulmonata</taxon>
        <taxon>Sacoglossa</taxon>
        <taxon>Placobranchoidea</taxon>
        <taxon>Plakobranchidae</taxon>
        <taxon>Plakobranchus</taxon>
    </lineage>
</organism>
<proteinExistence type="predicted"/>
<protein>
    <submittedName>
        <fullName evidence="2">Uncharacterized protein</fullName>
    </submittedName>
</protein>
<feature type="signal peptide" evidence="1">
    <location>
        <begin position="1"/>
        <end position="20"/>
    </location>
</feature>
<name>A0AAV4AVT4_9GAST</name>
<dbReference type="AlphaFoldDB" id="A0AAV4AVT4"/>
<sequence>MKSLSVTLIVLLVLIAVTNAALETHLCVDMSHDTPCKGWPAGLYPVCFGCGMGFFAECQGDEATVLNCPTVQDANGYPSILMFDNVTKICVEKTDSCPEKKSCVDMAAFAPCEGLPDRRYHLCNNDCKLGYFAWCNNEKDVTIKRCTHVDDGNGGYYRLRFDTLSQSCIEESTSCASHNWSSG</sequence>
<accession>A0AAV4AVT4</accession>
<reference evidence="2 3" key="1">
    <citation type="journal article" date="2021" name="Elife">
        <title>Chloroplast acquisition without the gene transfer in kleptoplastic sea slugs, Plakobranchus ocellatus.</title>
        <authorList>
            <person name="Maeda T."/>
            <person name="Takahashi S."/>
            <person name="Yoshida T."/>
            <person name="Shimamura S."/>
            <person name="Takaki Y."/>
            <person name="Nagai Y."/>
            <person name="Toyoda A."/>
            <person name="Suzuki Y."/>
            <person name="Arimoto A."/>
            <person name="Ishii H."/>
            <person name="Satoh N."/>
            <person name="Nishiyama T."/>
            <person name="Hasebe M."/>
            <person name="Maruyama T."/>
            <person name="Minagawa J."/>
            <person name="Obokata J."/>
            <person name="Shigenobu S."/>
        </authorList>
    </citation>
    <scope>NUCLEOTIDE SEQUENCE [LARGE SCALE GENOMIC DNA]</scope>
</reference>
<dbReference type="EMBL" id="BLXT01004368">
    <property type="protein sequence ID" value="GFO11899.1"/>
    <property type="molecule type" value="Genomic_DNA"/>
</dbReference>
<evidence type="ECO:0000256" key="1">
    <source>
        <dbReference type="SAM" id="SignalP"/>
    </source>
</evidence>
<keyword evidence="3" id="KW-1185">Reference proteome</keyword>
<gene>
    <name evidence="2" type="ORF">PoB_003840400</name>
</gene>
<evidence type="ECO:0000313" key="3">
    <source>
        <dbReference type="Proteomes" id="UP000735302"/>
    </source>
</evidence>
<feature type="chain" id="PRO_5043674465" evidence="1">
    <location>
        <begin position="21"/>
        <end position="183"/>
    </location>
</feature>
<keyword evidence="1" id="KW-0732">Signal</keyword>
<comment type="caution">
    <text evidence="2">The sequence shown here is derived from an EMBL/GenBank/DDBJ whole genome shotgun (WGS) entry which is preliminary data.</text>
</comment>